<dbReference type="Gene3D" id="3.20.20.80">
    <property type="entry name" value="Glycosidases"/>
    <property type="match status" value="1"/>
</dbReference>
<evidence type="ECO:0000256" key="5">
    <source>
        <dbReference type="SAM" id="SignalP"/>
    </source>
</evidence>
<gene>
    <name evidence="7" type="ORF">MMAD_08210</name>
</gene>
<dbReference type="Proteomes" id="UP000466517">
    <property type="component" value="Chromosome"/>
</dbReference>
<keyword evidence="5" id="KW-0732">Signal</keyword>
<feature type="domain" description="Glycoside hydrolase family 5" evidence="6">
    <location>
        <begin position="58"/>
        <end position="293"/>
    </location>
</feature>
<sequence length="578" mass="58564">MIRIVCAGVSTVAVAAVGATALVPAMNVATVNIMPAAAIDDSGSTIGFSDPYLYGATPAQIDQQLDQMQALGVNDVRVLIPWAGVEPVQGYYDWSSVDYTIDAANARGMGVLGVLNSSPQWAVNPGVPAISGAPASPAQYGDFAGLVAQRYAGKVSAYEIWNEPNGQTYYAPKPDPAAYTELLKAAYPEIKAADPNATVIGGVTGAVVDYGDFTMNPVTFVKGIYAAGGEGYFDALSFHPYNYGTPFSQGASLPDSPLNQLTEMRDVMVANGDASKQIWASEYGEPTSVATEDQQAAFIKDMLTTWPTLGYTGPTFIDTLNDVDSSSTDPEDTLGVIRSDGTLKPAAYVIQQLAEQRDTTPAMAQLALAMPGATAADPADVAKLTKLAQTPDAPAVTPADAAAVAALATTPTVAQPTDPAAVMAANVNAMAGAVGTQLEASANAAGTALQASVQAAAVGFQKQVAAMMGAKAPATATANKAATPAATATKAATDAATPTQAATKATTKAATSPAAIPATQPALTSLAPTKTTGTKTAAAQSDSTAKTSPKHQKADATGSSHAAPAASSSDKKPKHAKG</sequence>
<dbReference type="InterPro" id="IPR001547">
    <property type="entry name" value="Glyco_hydro_5"/>
</dbReference>
<dbReference type="KEGG" id="mmag:MMAD_08210"/>
<dbReference type="InterPro" id="IPR051923">
    <property type="entry name" value="Glycosyl_Hydrolase_39"/>
</dbReference>
<feature type="chain" id="PRO_5038578541" description="Glycoside hydrolase family 5 domain-containing protein" evidence="5">
    <location>
        <begin position="16"/>
        <end position="578"/>
    </location>
</feature>
<evidence type="ECO:0000256" key="4">
    <source>
        <dbReference type="SAM" id="MobiDB-lite"/>
    </source>
</evidence>
<feature type="signal peptide" evidence="5">
    <location>
        <begin position="1"/>
        <end position="15"/>
    </location>
</feature>
<dbReference type="Pfam" id="PF00150">
    <property type="entry name" value="Cellulase"/>
    <property type="match status" value="1"/>
</dbReference>
<protein>
    <recommendedName>
        <fullName evidence="6">Glycoside hydrolase family 5 domain-containing protein</fullName>
    </recommendedName>
</protein>
<feature type="region of interest" description="Disordered" evidence="4">
    <location>
        <begin position="490"/>
        <end position="578"/>
    </location>
</feature>
<name>A0A7I7XA27_9MYCO</name>
<dbReference type="InterPro" id="IPR017853">
    <property type="entry name" value="GH"/>
</dbReference>
<evidence type="ECO:0000313" key="8">
    <source>
        <dbReference type="Proteomes" id="UP000466517"/>
    </source>
</evidence>
<dbReference type="PANTHER" id="PTHR12631:SF10">
    <property type="entry name" value="BETA-XYLOSIDASE-LIKE PROTEIN-RELATED"/>
    <property type="match status" value="1"/>
</dbReference>
<feature type="compositionally biased region" description="Low complexity" evidence="4">
    <location>
        <begin position="559"/>
        <end position="568"/>
    </location>
</feature>
<reference evidence="7 8" key="1">
    <citation type="journal article" date="2019" name="Emerg. Microbes Infect.">
        <title>Comprehensive subspecies identification of 175 nontuberculous mycobacteria species based on 7547 genomic profiles.</title>
        <authorList>
            <person name="Matsumoto Y."/>
            <person name="Kinjo T."/>
            <person name="Motooka D."/>
            <person name="Nabeya D."/>
            <person name="Jung N."/>
            <person name="Uechi K."/>
            <person name="Horii T."/>
            <person name="Iida T."/>
            <person name="Fujita J."/>
            <person name="Nakamura S."/>
        </authorList>
    </citation>
    <scope>NUCLEOTIDE SEQUENCE [LARGE SCALE GENOMIC DNA]</scope>
    <source>
        <strain evidence="7 8">JCM 13574</strain>
    </source>
</reference>
<evidence type="ECO:0000256" key="2">
    <source>
        <dbReference type="ARBA" id="ARBA00023295"/>
    </source>
</evidence>
<keyword evidence="1 3" id="KW-0378">Hydrolase</keyword>
<dbReference type="SUPFAM" id="SSF51445">
    <property type="entry name" value="(Trans)glycosidases"/>
    <property type="match status" value="1"/>
</dbReference>
<dbReference type="PANTHER" id="PTHR12631">
    <property type="entry name" value="ALPHA-L-IDURONIDASE"/>
    <property type="match status" value="1"/>
</dbReference>
<keyword evidence="2 3" id="KW-0326">Glycosidase</keyword>
<evidence type="ECO:0000256" key="1">
    <source>
        <dbReference type="ARBA" id="ARBA00022801"/>
    </source>
</evidence>
<dbReference type="GO" id="GO:0004553">
    <property type="term" value="F:hydrolase activity, hydrolyzing O-glycosyl compounds"/>
    <property type="evidence" value="ECO:0007669"/>
    <property type="project" value="InterPro"/>
</dbReference>
<dbReference type="AlphaFoldDB" id="A0A7I7XA27"/>
<organism evidence="7 8">
    <name type="scientific">Mycolicibacterium madagascariense</name>
    <dbReference type="NCBI Taxonomy" id="212765"/>
    <lineage>
        <taxon>Bacteria</taxon>
        <taxon>Bacillati</taxon>
        <taxon>Actinomycetota</taxon>
        <taxon>Actinomycetes</taxon>
        <taxon>Mycobacteriales</taxon>
        <taxon>Mycobacteriaceae</taxon>
        <taxon>Mycolicibacterium</taxon>
    </lineage>
</organism>
<evidence type="ECO:0000259" key="6">
    <source>
        <dbReference type="Pfam" id="PF00150"/>
    </source>
</evidence>
<comment type="similarity">
    <text evidence="3">Belongs to the glycosyl hydrolase 5 (cellulase A) family.</text>
</comment>
<keyword evidence="8" id="KW-1185">Reference proteome</keyword>
<evidence type="ECO:0000256" key="3">
    <source>
        <dbReference type="RuleBase" id="RU361153"/>
    </source>
</evidence>
<dbReference type="GO" id="GO:0000272">
    <property type="term" value="P:polysaccharide catabolic process"/>
    <property type="evidence" value="ECO:0007669"/>
    <property type="project" value="InterPro"/>
</dbReference>
<feature type="compositionally biased region" description="Low complexity" evidence="4">
    <location>
        <begin position="490"/>
        <end position="539"/>
    </location>
</feature>
<accession>A0A7I7XA27</accession>
<evidence type="ECO:0000313" key="7">
    <source>
        <dbReference type="EMBL" id="BBZ26526.1"/>
    </source>
</evidence>
<proteinExistence type="inferred from homology"/>
<dbReference type="EMBL" id="AP022610">
    <property type="protein sequence ID" value="BBZ26526.1"/>
    <property type="molecule type" value="Genomic_DNA"/>
</dbReference>